<dbReference type="EMBL" id="MSIE01000056">
    <property type="protein sequence ID" value="OLF13404.1"/>
    <property type="molecule type" value="Genomic_DNA"/>
</dbReference>
<proteinExistence type="predicted"/>
<dbReference type="Proteomes" id="UP000185596">
    <property type="component" value="Unassembled WGS sequence"/>
</dbReference>
<dbReference type="InterPro" id="IPR010610">
    <property type="entry name" value="EryCIII-like_C"/>
</dbReference>
<dbReference type="Gene3D" id="3.40.50.2000">
    <property type="entry name" value="Glycogen Phosphorylase B"/>
    <property type="match status" value="2"/>
</dbReference>
<accession>A0A1Q8CGC8</accession>
<evidence type="ECO:0000313" key="3">
    <source>
        <dbReference type="Proteomes" id="UP000185596"/>
    </source>
</evidence>
<dbReference type="STRING" id="1912961.BU204_27430"/>
<dbReference type="Pfam" id="PF06722">
    <property type="entry name" value="EryCIII-like_C"/>
    <property type="match status" value="1"/>
</dbReference>
<comment type="caution">
    <text evidence="2">The sequence shown here is derived from an EMBL/GenBank/DDBJ whole genome shotgun (WGS) entry which is preliminary data.</text>
</comment>
<dbReference type="SUPFAM" id="SSF53756">
    <property type="entry name" value="UDP-Glycosyltransferase/glycogen phosphorylase"/>
    <property type="match status" value="1"/>
</dbReference>
<name>A0A1Q8CGC8_9PSEU</name>
<dbReference type="AlphaFoldDB" id="A0A1Q8CGC8"/>
<gene>
    <name evidence="2" type="ORF">BU204_27430</name>
</gene>
<reference evidence="2 3" key="1">
    <citation type="submission" date="2016-12" db="EMBL/GenBank/DDBJ databases">
        <title>The draft genome sequence of Actinophytocola sp. 11-183.</title>
        <authorList>
            <person name="Wang W."/>
            <person name="Yuan L."/>
        </authorList>
    </citation>
    <scope>NUCLEOTIDE SEQUENCE [LARGE SCALE GENOMIC DNA]</scope>
    <source>
        <strain evidence="2 3">11-183</strain>
    </source>
</reference>
<protein>
    <recommendedName>
        <fullName evidence="1">Erythromycin biosynthesis protein CIII-like C-terminal domain-containing protein</fullName>
    </recommendedName>
</protein>
<organism evidence="2 3">
    <name type="scientific">Actinophytocola xanthii</name>
    <dbReference type="NCBI Taxonomy" id="1912961"/>
    <lineage>
        <taxon>Bacteria</taxon>
        <taxon>Bacillati</taxon>
        <taxon>Actinomycetota</taxon>
        <taxon>Actinomycetes</taxon>
        <taxon>Pseudonocardiales</taxon>
        <taxon>Pseudonocardiaceae</taxon>
    </lineage>
</organism>
<keyword evidence="3" id="KW-1185">Reference proteome</keyword>
<evidence type="ECO:0000259" key="1">
    <source>
        <dbReference type="Pfam" id="PF06722"/>
    </source>
</evidence>
<dbReference type="GO" id="GO:0016757">
    <property type="term" value="F:glycosyltransferase activity"/>
    <property type="evidence" value="ECO:0007669"/>
    <property type="project" value="UniProtKB-ARBA"/>
</dbReference>
<feature type="domain" description="Erythromycin biosynthesis protein CIII-like C-terminal" evidence="1">
    <location>
        <begin position="176"/>
        <end position="285"/>
    </location>
</feature>
<evidence type="ECO:0000313" key="2">
    <source>
        <dbReference type="EMBL" id="OLF13404.1"/>
    </source>
</evidence>
<sequence length="304" mass="31326">MGPSRHVLFLSRPDADHLYPSLVLAEELGRRGHRVTFATADPFADEEAAGDVVLLRCGRDGHAVGELPALAARGPVDLVVCEPATRDAALGLGVEWGVRVVVAHAQLPAGGAVAWPAERFLGTRAVYVRPGGRGTVHGEWVPSDPRPVLLVAHDDLPVATLLAAFDPADWQVVLADTGRLADPPPVAVLTPGFTALAHADVLLSDGGLPGIAAAVHGSTPTVLVPNTPEEHRNAARVAGLGLGVLLPKADLTPASLLRAVSRLGVDEVVRAALRRARSLVALAGAPEPAVDALEGELAAAVRAA</sequence>